<feature type="non-terminal residue" evidence="1">
    <location>
        <position position="34"/>
    </location>
</feature>
<name>A0A382X860_9ZZZZ</name>
<reference evidence="1" key="1">
    <citation type="submission" date="2018-05" db="EMBL/GenBank/DDBJ databases">
        <authorList>
            <person name="Lanie J.A."/>
            <person name="Ng W.-L."/>
            <person name="Kazmierczak K.M."/>
            <person name="Andrzejewski T.M."/>
            <person name="Davidsen T.M."/>
            <person name="Wayne K.J."/>
            <person name="Tettelin H."/>
            <person name="Glass J.I."/>
            <person name="Rusch D."/>
            <person name="Podicherti R."/>
            <person name="Tsui H.-C.T."/>
            <person name="Winkler M.E."/>
        </authorList>
    </citation>
    <scope>NUCLEOTIDE SEQUENCE</scope>
</reference>
<organism evidence="1">
    <name type="scientific">marine metagenome</name>
    <dbReference type="NCBI Taxonomy" id="408172"/>
    <lineage>
        <taxon>unclassified sequences</taxon>
        <taxon>metagenomes</taxon>
        <taxon>ecological metagenomes</taxon>
    </lineage>
</organism>
<proteinExistence type="predicted"/>
<sequence length="34" mass="3798">MTRHENFDAGDFVGGTFIKKEDLTAIPEPFTILS</sequence>
<gene>
    <name evidence="1" type="ORF">METZ01_LOCUS420116</name>
</gene>
<evidence type="ECO:0000313" key="1">
    <source>
        <dbReference type="EMBL" id="SVD67262.1"/>
    </source>
</evidence>
<dbReference type="AlphaFoldDB" id="A0A382X860"/>
<dbReference type="EMBL" id="UINC01165714">
    <property type="protein sequence ID" value="SVD67262.1"/>
    <property type="molecule type" value="Genomic_DNA"/>
</dbReference>
<protein>
    <submittedName>
        <fullName evidence="1">Uncharacterized protein</fullName>
    </submittedName>
</protein>
<accession>A0A382X860</accession>